<proteinExistence type="predicted"/>
<dbReference type="GO" id="GO:0080031">
    <property type="term" value="F:methyl salicylate esterase activity"/>
    <property type="evidence" value="ECO:0007669"/>
    <property type="project" value="TreeGrafter"/>
</dbReference>
<evidence type="ECO:0000313" key="4">
    <source>
        <dbReference type="EMBL" id="KAG8055141.1"/>
    </source>
</evidence>
<reference evidence="4" key="2">
    <citation type="submission" date="2021-02" db="EMBL/GenBank/DDBJ databases">
        <authorList>
            <person name="Kimball J.A."/>
            <person name="Haas M.W."/>
            <person name="Macchietto M."/>
            <person name="Kono T."/>
            <person name="Duquette J."/>
            <person name="Shao M."/>
        </authorList>
    </citation>
    <scope>NUCLEOTIDE SEQUENCE</scope>
    <source>
        <tissue evidence="4">Fresh leaf tissue</tissue>
    </source>
</reference>
<keyword evidence="5" id="KW-1185">Reference proteome</keyword>
<dbReference type="PANTHER" id="PTHR10992:SF1083">
    <property type="entry name" value="METHYLESTERASE 1"/>
    <property type="match status" value="1"/>
</dbReference>
<feature type="domain" description="AB hydrolase-1" evidence="3">
    <location>
        <begin position="27"/>
        <end position="196"/>
    </location>
</feature>
<evidence type="ECO:0000256" key="2">
    <source>
        <dbReference type="SAM" id="MobiDB-lite"/>
    </source>
</evidence>
<evidence type="ECO:0000256" key="1">
    <source>
        <dbReference type="ARBA" id="ARBA00022801"/>
    </source>
</evidence>
<dbReference type="GO" id="GO:0009696">
    <property type="term" value="P:salicylic acid metabolic process"/>
    <property type="evidence" value="ECO:0007669"/>
    <property type="project" value="TreeGrafter"/>
</dbReference>
<reference evidence="4" key="1">
    <citation type="journal article" date="2021" name="bioRxiv">
        <title>Whole Genome Assembly and Annotation of Northern Wild Rice, Zizania palustris L., Supports a Whole Genome Duplication in the Zizania Genus.</title>
        <authorList>
            <person name="Haas M."/>
            <person name="Kono T."/>
            <person name="Macchietto M."/>
            <person name="Millas R."/>
            <person name="McGilp L."/>
            <person name="Shao M."/>
            <person name="Duquette J."/>
            <person name="Hirsch C.N."/>
            <person name="Kimball J."/>
        </authorList>
    </citation>
    <scope>NUCLEOTIDE SEQUENCE</scope>
    <source>
        <tissue evidence="4">Fresh leaf tissue</tissue>
    </source>
</reference>
<sequence length="302" mass="33519">MHGTSCGLRKHFRFPTCGHARDGAQVFSAAETEKVVLVGHSLGGFNVALAAELFPDKVAAVVFLCALMPDHTLRPSNVVEKFIEGNWLDFMDTEMKPQDAEGKLPTSMLFGPNIDVTLATSLMRASSTFVEDLQVQQPYSEDHYGSVRKVYIVCKQDLVIAEGFQRWMIDNYPVEEVKEIDDADHSVMLSRPDELVRCLVDVADKQHGSAIFTTNVSSLSEMQQFICLSPLFSQLAFFFLQQKRFCFSSSSASAIPWLHALPSRTPYGRATYANGEKEKAKRSSTSSPIYKSPFVPSGTIAE</sequence>
<keyword evidence="1" id="KW-0378">Hydrolase</keyword>
<evidence type="ECO:0000313" key="5">
    <source>
        <dbReference type="Proteomes" id="UP000729402"/>
    </source>
</evidence>
<dbReference type="AlphaFoldDB" id="A0A8J5VD70"/>
<dbReference type="GO" id="GO:0080030">
    <property type="term" value="F:methyl indole-3-acetate esterase activity"/>
    <property type="evidence" value="ECO:0007669"/>
    <property type="project" value="TreeGrafter"/>
</dbReference>
<dbReference type="EMBL" id="JAAALK010000288">
    <property type="protein sequence ID" value="KAG8055141.1"/>
    <property type="molecule type" value="Genomic_DNA"/>
</dbReference>
<protein>
    <recommendedName>
        <fullName evidence="3">AB hydrolase-1 domain-containing protein</fullName>
    </recommendedName>
</protein>
<comment type="caution">
    <text evidence="4">The sequence shown here is derived from an EMBL/GenBank/DDBJ whole genome shotgun (WGS) entry which is preliminary data.</text>
</comment>
<dbReference type="PANTHER" id="PTHR10992">
    <property type="entry name" value="METHYLESTERASE FAMILY MEMBER"/>
    <property type="match status" value="1"/>
</dbReference>
<dbReference type="Proteomes" id="UP000729402">
    <property type="component" value="Unassembled WGS sequence"/>
</dbReference>
<name>A0A8J5VD70_ZIZPA</name>
<evidence type="ECO:0000259" key="3">
    <source>
        <dbReference type="Pfam" id="PF12697"/>
    </source>
</evidence>
<accession>A0A8J5VD70</accession>
<organism evidence="4 5">
    <name type="scientific">Zizania palustris</name>
    <name type="common">Northern wild rice</name>
    <dbReference type="NCBI Taxonomy" id="103762"/>
    <lineage>
        <taxon>Eukaryota</taxon>
        <taxon>Viridiplantae</taxon>
        <taxon>Streptophyta</taxon>
        <taxon>Embryophyta</taxon>
        <taxon>Tracheophyta</taxon>
        <taxon>Spermatophyta</taxon>
        <taxon>Magnoliopsida</taxon>
        <taxon>Liliopsida</taxon>
        <taxon>Poales</taxon>
        <taxon>Poaceae</taxon>
        <taxon>BOP clade</taxon>
        <taxon>Oryzoideae</taxon>
        <taxon>Oryzeae</taxon>
        <taxon>Zizaniinae</taxon>
        <taxon>Zizania</taxon>
    </lineage>
</organism>
<dbReference type="InterPro" id="IPR000073">
    <property type="entry name" value="AB_hydrolase_1"/>
</dbReference>
<dbReference type="InterPro" id="IPR045889">
    <property type="entry name" value="MES/HNL"/>
</dbReference>
<dbReference type="GO" id="GO:0009694">
    <property type="term" value="P:jasmonic acid metabolic process"/>
    <property type="evidence" value="ECO:0007669"/>
    <property type="project" value="TreeGrafter"/>
</dbReference>
<dbReference type="Pfam" id="PF12697">
    <property type="entry name" value="Abhydrolase_6"/>
    <property type="match status" value="1"/>
</dbReference>
<dbReference type="OrthoDB" id="408373at2759"/>
<gene>
    <name evidence="4" type="ORF">GUJ93_ZPchr0001g32870</name>
</gene>
<feature type="region of interest" description="Disordered" evidence="2">
    <location>
        <begin position="274"/>
        <end position="302"/>
    </location>
</feature>
<dbReference type="GO" id="GO:0080032">
    <property type="term" value="F:methyl jasmonate esterase activity"/>
    <property type="evidence" value="ECO:0007669"/>
    <property type="project" value="TreeGrafter"/>
</dbReference>